<accession>A0ABV3QIJ0</accession>
<dbReference type="RefSeq" id="WP_367855722.1">
    <property type="nucleotide sequence ID" value="NZ_JBFOHK010000006.1"/>
</dbReference>
<organism evidence="2 3">
    <name type="scientific">Rhodanobacter lycopersici</name>
    <dbReference type="NCBI Taxonomy" id="3162487"/>
    <lineage>
        <taxon>Bacteria</taxon>
        <taxon>Pseudomonadati</taxon>
        <taxon>Pseudomonadota</taxon>
        <taxon>Gammaproteobacteria</taxon>
        <taxon>Lysobacterales</taxon>
        <taxon>Rhodanobacteraceae</taxon>
        <taxon>Rhodanobacter</taxon>
    </lineage>
</organism>
<protein>
    <submittedName>
        <fullName evidence="2">Uncharacterized protein</fullName>
    </submittedName>
</protein>
<keyword evidence="3" id="KW-1185">Reference proteome</keyword>
<feature type="transmembrane region" description="Helical" evidence="1">
    <location>
        <begin position="39"/>
        <end position="59"/>
    </location>
</feature>
<name>A0ABV3QIJ0_9GAMM</name>
<evidence type="ECO:0000313" key="2">
    <source>
        <dbReference type="EMBL" id="MEW9573663.1"/>
    </source>
</evidence>
<gene>
    <name evidence="2" type="ORF">ABQJ54_18065</name>
</gene>
<proteinExistence type="predicted"/>
<dbReference type="EMBL" id="JBFOHK010000006">
    <property type="protein sequence ID" value="MEW9573663.1"/>
    <property type="molecule type" value="Genomic_DNA"/>
</dbReference>
<keyword evidence="1" id="KW-1133">Transmembrane helix</keyword>
<dbReference type="Proteomes" id="UP001556220">
    <property type="component" value="Unassembled WGS sequence"/>
</dbReference>
<evidence type="ECO:0000313" key="3">
    <source>
        <dbReference type="Proteomes" id="UP001556220"/>
    </source>
</evidence>
<keyword evidence="1" id="KW-0472">Membrane</keyword>
<feature type="transmembrane region" description="Helical" evidence="1">
    <location>
        <begin position="65"/>
        <end position="82"/>
    </location>
</feature>
<comment type="caution">
    <text evidence="2">The sequence shown here is derived from an EMBL/GenBank/DDBJ whole genome shotgun (WGS) entry which is preliminary data.</text>
</comment>
<keyword evidence="1" id="KW-0812">Transmembrane</keyword>
<sequence>MAYCWQLKDIPELRDVRDPRGRRLWREAVTRSTTPRHMLGPMALVFVAVLLLDSVRALLLPTIPSLWVAVVAVVGFVSDAWIRQPATRRWLREHAHELDRYMPA</sequence>
<evidence type="ECO:0000256" key="1">
    <source>
        <dbReference type="SAM" id="Phobius"/>
    </source>
</evidence>
<reference evidence="2 3" key="1">
    <citation type="submission" date="2024-06" db="EMBL/GenBank/DDBJ databases">
        <authorList>
            <person name="Woo H."/>
        </authorList>
    </citation>
    <scope>NUCLEOTIDE SEQUENCE [LARGE SCALE GENOMIC DNA]</scope>
    <source>
        <strain evidence="2 3">Si-c</strain>
    </source>
</reference>